<dbReference type="PROSITE" id="PS50943">
    <property type="entry name" value="HTH_CROC1"/>
    <property type="match status" value="1"/>
</dbReference>
<sequence length="87" mass="9524">MTISIQKHDTVVAGLMQDILRQAQDRGWSQGELAERASVPDSSISRIKRTGRADLATLARLASAVGLRLTLVPDSDFTEKLTRGDLF</sequence>
<reference evidence="2 3" key="1">
    <citation type="submission" date="2019-03" db="EMBL/GenBank/DDBJ databases">
        <title>Genomic Encyclopedia of Type Strains, Phase IV (KMG-IV): sequencing the most valuable type-strain genomes for metagenomic binning, comparative biology and taxonomic classification.</title>
        <authorList>
            <person name="Goeker M."/>
        </authorList>
    </citation>
    <scope>NUCLEOTIDE SEQUENCE [LARGE SCALE GENOMIC DNA]</scope>
    <source>
        <strain evidence="2 3">DSM 19610</strain>
    </source>
</reference>
<dbReference type="RefSeq" id="WP_132971485.1">
    <property type="nucleotide sequence ID" value="NZ_SMFX01000001.1"/>
</dbReference>
<organism evidence="2 3">
    <name type="scientific">Thiogranum longum</name>
    <dbReference type="NCBI Taxonomy" id="1537524"/>
    <lineage>
        <taxon>Bacteria</taxon>
        <taxon>Pseudomonadati</taxon>
        <taxon>Pseudomonadota</taxon>
        <taxon>Gammaproteobacteria</taxon>
        <taxon>Chromatiales</taxon>
        <taxon>Ectothiorhodospiraceae</taxon>
        <taxon>Thiogranum</taxon>
    </lineage>
</organism>
<dbReference type="SMART" id="SM00530">
    <property type="entry name" value="HTH_XRE"/>
    <property type="match status" value="1"/>
</dbReference>
<keyword evidence="3" id="KW-1185">Reference proteome</keyword>
<feature type="domain" description="HTH cro/C1-type" evidence="1">
    <location>
        <begin position="19"/>
        <end position="72"/>
    </location>
</feature>
<name>A0A4R1HAL3_9GAMM</name>
<evidence type="ECO:0000313" key="2">
    <source>
        <dbReference type="EMBL" id="TCK17621.1"/>
    </source>
</evidence>
<dbReference type="SUPFAM" id="SSF47413">
    <property type="entry name" value="lambda repressor-like DNA-binding domains"/>
    <property type="match status" value="1"/>
</dbReference>
<dbReference type="Gene3D" id="1.10.260.40">
    <property type="entry name" value="lambda repressor-like DNA-binding domains"/>
    <property type="match status" value="1"/>
</dbReference>
<dbReference type="Proteomes" id="UP000295707">
    <property type="component" value="Unassembled WGS sequence"/>
</dbReference>
<proteinExistence type="predicted"/>
<dbReference type="EMBL" id="SMFX01000001">
    <property type="protein sequence ID" value="TCK17621.1"/>
    <property type="molecule type" value="Genomic_DNA"/>
</dbReference>
<evidence type="ECO:0000259" key="1">
    <source>
        <dbReference type="PROSITE" id="PS50943"/>
    </source>
</evidence>
<gene>
    <name evidence="2" type="ORF">DFR30_0855</name>
</gene>
<dbReference type="CDD" id="cd00093">
    <property type="entry name" value="HTH_XRE"/>
    <property type="match status" value="1"/>
</dbReference>
<protein>
    <submittedName>
        <fullName evidence="2">Helix-turn-helix protein</fullName>
    </submittedName>
</protein>
<dbReference type="InterPro" id="IPR001387">
    <property type="entry name" value="Cro/C1-type_HTH"/>
</dbReference>
<accession>A0A4R1HAL3</accession>
<dbReference type="GO" id="GO:0003677">
    <property type="term" value="F:DNA binding"/>
    <property type="evidence" value="ECO:0007669"/>
    <property type="project" value="InterPro"/>
</dbReference>
<comment type="caution">
    <text evidence="2">The sequence shown here is derived from an EMBL/GenBank/DDBJ whole genome shotgun (WGS) entry which is preliminary data.</text>
</comment>
<evidence type="ECO:0000313" key="3">
    <source>
        <dbReference type="Proteomes" id="UP000295707"/>
    </source>
</evidence>
<dbReference type="InterPro" id="IPR010982">
    <property type="entry name" value="Lambda_DNA-bd_dom_sf"/>
</dbReference>
<dbReference type="Pfam" id="PF01381">
    <property type="entry name" value="HTH_3"/>
    <property type="match status" value="1"/>
</dbReference>
<dbReference type="AlphaFoldDB" id="A0A4R1HAL3"/>
<dbReference type="OrthoDB" id="9792093at2"/>